<dbReference type="RefSeq" id="WP_023065797.1">
    <property type="nucleotide sequence ID" value="NZ_AUZM01000015.1"/>
</dbReference>
<keyword evidence="2" id="KW-1185">Reference proteome</keyword>
<dbReference type="InterPro" id="IPR036904">
    <property type="entry name" value="NblA_sf"/>
</dbReference>
<gene>
    <name evidence="1" type="ORF">M595_2010</name>
</gene>
<name>U7QJ99_9CYAN</name>
<dbReference type="EMBL" id="AUZM01000015">
    <property type="protein sequence ID" value="ERT08034.1"/>
    <property type="molecule type" value="Genomic_DNA"/>
</dbReference>
<protein>
    <submittedName>
        <fullName evidence="1">Phycobilisome degradation nblA family protein</fullName>
    </submittedName>
</protein>
<comment type="caution">
    <text evidence="1">The sequence shown here is derived from an EMBL/GenBank/DDBJ whole genome shotgun (WGS) entry which is preliminary data.</text>
</comment>
<dbReference type="OrthoDB" id="427327at2"/>
<dbReference type="SUPFAM" id="SSF109859">
    <property type="entry name" value="NblA-like"/>
    <property type="match status" value="1"/>
</dbReference>
<organism evidence="1 2">
    <name type="scientific">Lyngbya aestuarii BL J</name>
    <dbReference type="NCBI Taxonomy" id="1348334"/>
    <lineage>
        <taxon>Bacteria</taxon>
        <taxon>Bacillati</taxon>
        <taxon>Cyanobacteriota</taxon>
        <taxon>Cyanophyceae</taxon>
        <taxon>Oscillatoriophycideae</taxon>
        <taxon>Oscillatoriales</taxon>
        <taxon>Microcoleaceae</taxon>
        <taxon>Lyngbya</taxon>
    </lineage>
</organism>
<reference evidence="1 2" key="1">
    <citation type="journal article" date="2013" name="Front. Microbiol.">
        <title>Comparative genomic analyses of the cyanobacterium, Lyngbya aestuarii BL J, a powerful hydrogen producer.</title>
        <authorList>
            <person name="Kothari A."/>
            <person name="Vaughn M."/>
            <person name="Garcia-Pichel F."/>
        </authorList>
    </citation>
    <scope>NUCLEOTIDE SEQUENCE [LARGE SCALE GENOMIC DNA]</scope>
    <source>
        <strain evidence="1 2">BL J</strain>
    </source>
</reference>
<dbReference type="Proteomes" id="UP000017127">
    <property type="component" value="Unassembled WGS sequence"/>
</dbReference>
<sequence length="72" mass="8460">MDNQNQDKNISLEQEFQVQSFARKVDTISKEEAKELLIDLYKSTIIRENLFREIIKESWGIDKDITEALEIG</sequence>
<dbReference type="Pfam" id="PF04485">
    <property type="entry name" value="NblA"/>
    <property type="match status" value="1"/>
</dbReference>
<proteinExistence type="predicted"/>
<dbReference type="Gene3D" id="1.10.287.670">
    <property type="entry name" value="Phycobilisome degradation protein NblA"/>
    <property type="match status" value="1"/>
</dbReference>
<evidence type="ECO:0000313" key="2">
    <source>
        <dbReference type="Proteomes" id="UP000017127"/>
    </source>
</evidence>
<evidence type="ECO:0000313" key="1">
    <source>
        <dbReference type="EMBL" id="ERT08034.1"/>
    </source>
</evidence>
<dbReference type="InterPro" id="IPR007574">
    <property type="entry name" value="NblA"/>
</dbReference>
<dbReference type="AlphaFoldDB" id="U7QJ99"/>
<accession>U7QJ99</accession>